<feature type="domain" description="Phosphoenolpyruvate carboxykinase C-terminal P-loop" evidence="10">
    <location>
        <begin position="255"/>
        <end position="617"/>
    </location>
</feature>
<evidence type="ECO:0000259" key="11">
    <source>
        <dbReference type="Pfam" id="PF17297"/>
    </source>
</evidence>
<dbReference type="EMBL" id="JBHLWP010000030">
    <property type="protein sequence ID" value="MFC0254547.1"/>
    <property type="molecule type" value="Genomic_DNA"/>
</dbReference>
<dbReference type="PROSITE" id="PS00505">
    <property type="entry name" value="PEPCK_GTP"/>
    <property type="match status" value="1"/>
</dbReference>
<evidence type="ECO:0000256" key="4">
    <source>
        <dbReference type="ARBA" id="ARBA00022741"/>
    </source>
</evidence>
<keyword evidence="4 9" id="KW-0547">Nucleotide-binding</keyword>
<dbReference type="SUPFAM" id="SSF68923">
    <property type="entry name" value="PEP carboxykinase N-terminal domain"/>
    <property type="match status" value="1"/>
</dbReference>
<dbReference type="Pfam" id="PF17297">
    <property type="entry name" value="PEPCK_N"/>
    <property type="match status" value="1"/>
</dbReference>
<comment type="function">
    <text evidence="9">Catalyzes the conversion of oxaloacetate (OAA) to phosphoenolpyruvate (PEP), the rate-limiting step in the metabolic pathway that produces glucose from lactate and other precursors derived from the citric acid cycle.</text>
</comment>
<comment type="similarity">
    <text evidence="1 9">Belongs to the phosphoenolpyruvate carboxykinase [GTP] family.</text>
</comment>
<accession>A0ABV6FLY7</accession>
<keyword evidence="2 9" id="KW-0312">Gluconeogenesis</keyword>
<evidence type="ECO:0000256" key="5">
    <source>
        <dbReference type="ARBA" id="ARBA00022793"/>
    </source>
</evidence>
<evidence type="ECO:0000256" key="7">
    <source>
        <dbReference type="ARBA" id="ARBA00023211"/>
    </source>
</evidence>
<dbReference type="InterPro" id="IPR018091">
    <property type="entry name" value="PEP_carboxykin_GTP_CS"/>
</dbReference>
<keyword evidence="13" id="KW-1185">Reference proteome</keyword>
<comment type="caution">
    <text evidence="12">The sequence shown here is derived from an EMBL/GenBank/DDBJ whole genome shotgun (WGS) entry which is preliminary data.</text>
</comment>
<evidence type="ECO:0000256" key="8">
    <source>
        <dbReference type="ARBA" id="ARBA00023239"/>
    </source>
</evidence>
<feature type="active site" evidence="9">
    <location>
        <position position="283"/>
    </location>
</feature>
<dbReference type="Gene3D" id="2.170.8.10">
    <property type="entry name" value="Phosphoenolpyruvate Carboxykinase, domain 2"/>
    <property type="match status" value="1"/>
</dbReference>
<name>A0ABV6FLY7_9BURK</name>
<dbReference type="InterPro" id="IPR035078">
    <property type="entry name" value="PEP_carboxykinase_GTP_N"/>
</dbReference>
<dbReference type="Proteomes" id="UP001589773">
    <property type="component" value="Unassembled WGS sequence"/>
</dbReference>
<dbReference type="Gene3D" id="3.90.228.20">
    <property type="match status" value="1"/>
</dbReference>
<feature type="binding site" evidence="9">
    <location>
        <begin position="282"/>
        <end position="287"/>
    </location>
    <ligand>
        <name>GTP</name>
        <dbReference type="ChEBI" id="CHEBI:37565"/>
    </ligand>
</feature>
<feature type="binding site" evidence="9">
    <location>
        <position position="308"/>
    </location>
    <ligand>
        <name>Mn(2+)</name>
        <dbReference type="ChEBI" id="CHEBI:29035"/>
    </ligand>
</feature>
<dbReference type="SUPFAM" id="SSF53795">
    <property type="entry name" value="PEP carboxykinase-like"/>
    <property type="match status" value="1"/>
</dbReference>
<dbReference type="RefSeq" id="WP_379681792.1">
    <property type="nucleotide sequence ID" value="NZ_JBHLWP010000030.1"/>
</dbReference>
<feature type="binding site" evidence="9">
    <location>
        <position position="85"/>
    </location>
    <ligand>
        <name>substrate</name>
    </ligand>
</feature>
<feature type="binding site" evidence="9">
    <location>
        <begin position="398"/>
        <end position="400"/>
    </location>
    <ligand>
        <name>substrate</name>
    </ligand>
</feature>
<evidence type="ECO:0000313" key="12">
    <source>
        <dbReference type="EMBL" id="MFC0254547.1"/>
    </source>
</evidence>
<evidence type="ECO:0000256" key="1">
    <source>
        <dbReference type="ARBA" id="ARBA00005796"/>
    </source>
</evidence>
<feature type="binding site" evidence="9">
    <location>
        <begin position="224"/>
        <end position="226"/>
    </location>
    <ligand>
        <name>substrate</name>
    </ligand>
</feature>
<dbReference type="EC" id="4.1.1.32" evidence="9"/>
<dbReference type="PANTHER" id="PTHR11561:SF0">
    <property type="entry name" value="PHOSPHOENOLPYRUVATE CARBOXYKINASE [GTP]-RELATED"/>
    <property type="match status" value="1"/>
</dbReference>
<feature type="binding site" evidence="9">
    <location>
        <position position="259"/>
    </location>
    <ligand>
        <name>Mn(2+)</name>
        <dbReference type="ChEBI" id="CHEBI:29035"/>
    </ligand>
</feature>
<evidence type="ECO:0000313" key="13">
    <source>
        <dbReference type="Proteomes" id="UP001589773"/>
    </source>
</evidence>
<dbReference type="InterPro" id="IPR013035">
    <property type="entry name" value="PEP_carboxykinase_C"/>
</dbReference>
<feature type="binding site" evidence="9">
    <location>
        <begin position="527"/>
        <end position="530"/>
    </location>
    <ligand>
        <name>GTP</name>
        <dbReference type="ChEBI" id="CHEBI:37565"/>
    </ligand>
</feature>
<feature type="binding site" evidence="9">
    <location>
        <position position="431"/>
    </location>
    <ligand>
        <name>GTP</name>
        <dbReference type="ChEBI" id="CHEBI:37565"/>
    </ligand>
</feature>
<keyword evidence="9" id="KW-0963">Cytoplasm</keyword>
<proteinExistence type="inferred from homology"/>
<dbReference type="GO" id="GO:0004613">
    <property type="term" value="F:phosphoenolpyruvate carboxykinase (GTP) activity"/>
    <property type="evidence" value="ECO:0007669"/>
    <property type="project" value="UniProtKB-EC"/>
</dbReference>
<sequence>MNQPVMGGVAALNVPAHVKHQQLINWVADIAALTKPDSIYWCDGSEEEYDRLCAQMVEAGTMKKLNPAKRPNSYLAWSDPSDVARVEDRTYICSATKEQAGPTNNWMDPAEMRRTLNGLFDGCMAGRTLYVVPFSMGPLGSPIAHIGVELSDSPYVAVNMRIMTRMGKAVYDVLGTDGEFVPCVHTVGMPLAAGQKDVPWPCNPTKYIVHYPETREIWSYGSGYGGNALLGKKCFALRIASNMGYQEAQLGGTGWLAEHMLILGVESPKGEKKYVAAAFPSACGKTNFAMLIPPKAFDGWKVTTIGDDIAWIKPGADGKLYAINPEAGYFGVAPGTNDKTNPNCMASLRENVIFTNVALTDDGDVWWEGMTKEAPSHLIDWQGKDWTPASGTKAAHPNARFTVGATQNPVIDAAWDDPAGVPISAFIFGGRRSTTVPLVTEANNWVEGVYMAATMGSETTAAAAGQMGIVRRDPFAMLPFIGYNMSDYFQHWLNLGKKIEAQGTAPKIFCVNWFRTGEDGSFVWPGYGDNMRVLKWILDRAEGTAAKGQEHLFGTSPNYGDLNWDGVDFTEQQFTQITSIDKDAWREELKLHSELFEKLAYHLPQELVATKEQLERRLAA</sequence>
<dbReference type="CDD" id="cd00819">
    <property type="entry name" value="PEPCK_GTP"/>
    <property type="match status" value="1"/>
</dbReference>
<feature type="binding site" evidence="9">
    <location>
        <position position="400"/>
    </location>
    <ligand>
        <name>GTP</name>
        <dbReference type="ChEBI" id="CHEBI:37565"/>
    </ligand>
</feature>
<feature type="binding site" evidence="9">
    <location>
        <position position="233"/>
    </location>
    <ligand>
        <name>Mn(2+)</name>
        <dbReference type="ChEBI" id="CHEBI:29035"/>
    </ligand>
</feature>
<keyword evidence="5 9" id="KW-0210">Decarboxylase</keyword>
<comment type="pathway">
    <text evidence="9">Carbohydrate biosynthesis; gluconeogenesis.</text>
</comment>
<dbReference type="Gene3D" id="3.40.449.10">
    <property type="entry name" value="Phosphoenolpyruvate Carboxykinase, domain 1"/>
    <property type="match status" value="1"/>
</dbReference>
<feature type="binding site" evidence="9">
    <location>
        <position position="281"/>
    </location>
    <ligand>
        <name>substrate</name>
    </ligand>
</feature>
<keyword evidence="7 9" id="KW-0464">Manganese</keyword>
<comment type="cofactor">
    <cofactor evidence="9">
        <name>Mn(2+)</name>
        <dbReference type="ChEBI" id="CHEBI:29035"/>
    </cofactor>
    <text evidence="9">Binds 1 Mn(2+) ion per subunit.</text>
</comment>
<keyword evidence="3 9" id="KW-0479">Metal-binding</keyword>
<dbReference type="Pfam" id="PF00821">
    <property type="entry name" value="PEPCK_GTP"/>
    <property type="match status" value="1"/>
</dbReference>
<comment type="catalytic activity">
    <reaction evidence="9">
        <text>oxaloacetate + GTP = phosphoenolpyruvate + GDP + CO2</text>
        <dbReference type="Rhea" id="RHEA:10388"/>
        <dbReference type="ChEBI" id="CHEBI:16452"/>
        <dbReference type="ChEBI" id="CHEBI:16526"/>
        <dbReference type="ChEBI" id="CHEBI:37565"/>
        <dbReference type="ChEBI" id="CHEBI:58189"/>
        <dbReference type="ChEBI" id="CHEBI:58702"/>
        <dbReference type="EC" id="4.1.1.32"/>
    </reaction>
</comment>
<dbReference type="InterPro" id="IPR008210">
    <property type="entry name" value="PEP_carboxykinase_N"/>
</dbReference>
<comment type="subunit">
    <text evidence="9">Monomer.</text>
</comment>
<organism evidence="12 13">
    <name type="scientific">Massilia consociata</name>
    <dbReference type="NCBI Taxonomy" id="760117"/>
    <lineage>
        <taxon>Bacteria</taxon>
        <taxon>Pseudomonadati</taxon>
        <taxon>Pseudomonadota</taxon>
        <taxon>Betaproteobacteria</taxon>
        <taxon>Burkholderiales</taxon>
        <taxon>Oxalobacteraceae</taxon>
        <taxon>Telluria group</taxon>
        <taxon>Massilia</taxon>
    </lineage>
</organism>
<dbReference type="InterPro" id="IPR035077">
    <property type="entry name" value="PEP_carboxykinase_GTP_C"/>
</dbReference>
<dbReference type="HAMAP" id="MF_00452">
    <property type="entry name" value="PEPCK_GTP"/>
    <property type="match status" value="1"/>
</dbReference>
<evidence type="ECO:0000256" key="9">
    <source>
        <dbReference type="HAMAP-Rule" id="MF_00452"/>
    </source>
</evidence>
<dbReference type="PANTHER" id="PTHR11561">
    <property type="entry name" value="PHOSPHOENOLPYRUVATE CARBOXYKINASE"/>
    <property type="match status" value="1"/>
</dbReference>
<evidence type="ECO:0000256" key="3">
    <source>
        <dbReference type="ARBA" id="ARBA00022723"/>
    </source>
</evidence>
<evidence type="ECO:0000256" key="2">
    <source>
        <dbReference type="ARBA" id="ARBA00022432"/>
    </source>
</evidence>
<gene>
    <name evidence="9" type="primary">pckG</name>
    <name evidence="12" type="ORF">ACFFJK_21895</name>
</gene>
<dbReference type="NCBIfam" id="NF003253">
    <property type="entry name" value="PRK04210.1"/>
    <property type="match status" value="1"/>
</dbReference>
<keyword evidence="6 9" id="KW-0342">GTP-binding</keyword>
<comment type="subcellular location">
    <subcellularLocation>
        <location evidence="9">Cytoplasm</location>
    </subcellularLocation>
</comment>
<dbReference type="PIRSF" id="PIRSF001348">
    <property type="entry name" value="PEP_carboxykinase_GTP"/>
    <property type="match status" value="1"/>
</dbReference>
<protein>
    <recommendedName>
        <fullName evidence="9">Phosphoenolpyruvate carboxykinase [GTP]</fullName>
        <shortName evidence="9">PEP carboxykinase</shortName>
        <shortName evidence="9">PEPCK</shortName>
        <ecNumber evidence="9">4.1.1.32</ecNumber>
    </recommendedName>
    <alternativeName>
        <fullName evidence="9">GTP-dependent phosphoenolpyruvate carboxykinase</fullName>
        <shortName evidence="9">GTP-PEPCK</shortName>
    </alternativeName>
</protein>
<evidence type="ECO:0000259" key="10">
    <source>
        <dbReference type="Pfam" id="PF00821"/>
    </source>
</evidence>
<evidence type="ECO:0000256" key="6">
    <source>
        <dbReference type="ARBA" id="ARBA00023134"/>
    </source>
</evidence>
<dbReference type="InterPro" id="IPR008209">
    <property type="entry name" value="PEP_carboxykinase_GTP"/>
</dbReference>
<feature type="domain" description="Phosphoenolpyruvate carboxykinase GTP-utilising N-terminal" evidence="11">
    <location>
        <begin position="25"/>
        <end position="244"/>
    </location>
</feature>
<keyword evidence="8 9" id="KW-0456">Lyase</keyword>
<reference evidence="12 13" key="1">
    <citation type="submission" date="2024-09" db="EMBL/GenBank/DDBJ databases">
        <authorList>
            <person name="Sun Q."/>
            <person name="Mori K."/>
        </authorList>
    </citation>
    <scope>NUCLEOTIDE SEQUENCE [LARGE SCALE GENOMIC DNA]</scope>
    <source>
        <strain evidence="12 13">CCM 7792</strain>
    </source>
</reference>